<name>A0AAV9JN19_9PEZI</name>
<dbReference type="EMBL" id="JAVFHQ010000013">
    <property type="protein sequence ID" value="KAK4546945.1"/>
    <property type="molecule type" value="Genomic_DNA"/>
</dbReference>
<reference evidence="2 3" key="1">
    <citation type="submission" date="2021-11" db="EMBL/GenBank/DDBJ databases">
        <title>Black yeast isolated from Biological Soil Crust.</title>
        <authorList>
            <person name="Kurbessoian T."/>
        </authorList>
    </citation>
    <scope>NUCLEOTIDE SEQUENCE [LARGE SCALE GENOMIC DNA]</scope>
    <source>
        <strain evidence="2 3">CCFEE 5522</strain>
    </source>
</reference>
<evidence type="ECO:0000313" key="2">
    <source>
        <dbReference type="EMBL" id="KAK4546945.1"/>
    </source>
</evidence>
<dbReference type="AlphaFoldDB" id="A0AAV9JN19"/>
<protein>
    <submittedName>
        <fullName evidence="2">Uncharacterized protein</fullName>
    </submittedName>
</protein>
<organism evidence="2 3">
    <name type="scientific">Oleoguttula mirabilis</name>
    <dbReference type="NCBI Taxonomy" id="1507867"/>
    <lineage>
        <taxon>Eukaryota</taxon>
        <taxon>Fungi</taxon>
        <taxon>Dikarya</taxon>
        <taxon>Ascomycota</taxon>
        <taxon>Pezizomycotina</taxon>
        <taxon>Dothideomycetes</taxon>
        <taxon>Dothideomycetidae</taxon>
        <taxon>Mycosphaerellales</taxon>
        <taxon>Teratosphaeriaceae</taxon>
        <taxon>Oleoguttula</taxon>
    </lineage>
</organism>
<dbReference type="Proteomes" id="UP001324427">
    <property type="component" value="Unassembled WGS sequence"/>
</dbReference>
<evidence type="ECO:0000256" key="1">
    <source>
        <dbReference type="SAM" id="MobiDB-lite"/>
    </source>
</evidence>
<feature type="compositionally biased region" description="Polar residues" evidence="1">
    <location>
        <begin position="16"/>
        <end position="30"/>
    </location>
</feature>
<keyword evidence="3" id="KW-1185">Reference proteome</keyword>
<proteinExistence type="predicted"/>
<comment type="caution">
    <text evidence="2">The sequence shown here is derived from an EMBL/GenBank/DDBJ whole genome shotgun (WGS) entry which is preliminary data.</text>
</comment>
<evidence type="ECO:0000313" key="3">
    <source>
        <dbReference type="Proteomes" id="UP001324427"/>
    </source>
</evidence>
<accession>A0AAV9JN19</accession>
<sequence>MRGGSNTQLLRPPQPGSATTAAPNGTSTTCEDYPPNDSLRYPALRQFWEPCLAGLAYERPPSGPEPSHDKANRLRGKASCTFPDKALQHQGDRPYILPHLRSADDCWCNTDFLCHIHFGAEQDVVGTGTQTFAPITDVPPAPAAHLSLRTQAQEPFDHTFEDNGVPHVPGLEFYDFDEEDNELYD</sequence>
<gene>
    <name evidence="2" type="ORF">LTR36_001677</name>
</gene>
<feature type="region of interest" description="Disordered" evidence="1">
    <location>
        <begin position="1"/>
        <end position="37"/>
    </location>
</feature>